<dbReference type="PROSITE" id="PS50142">
    <property type="entry name" value="RNASE_3_2"/>
    <property type="match status" value="1"/>
</dbReference>
<feature type="active site" evidence="9">
    <location>
        <position position="135"/>
    </location>
</feature>
<evidence type="ECO:0000313" key="13">
    <source>
        <dbReference type="Proteomes" id="UP000646365"/>
    </source>
</evidence>
<dbReference type="PROSITE" id="PS50137">
    <property type="entry name" value="DS_RBD"/>
    <property type="match status" value="1"/>
</dbReference>
<dbReference type="SUPFAM" id="SSF69065">
    <property type="entry name" value="RNase III domain-like"/>
    <property type="match status" value="1"/>
</dbReference>
<keyword evidence="7 9" id="KW-0378">Hydrolase</keyword>
<dbReference type="GO" id="GO:0005737">
    <property type="term" value="C:cytoplasm"/>
    <property type="evidence" value="ECO:0007669"/>
    <property type="project" value="UniProtKB-SubCell"/>
</dbReference>
<evidence type="ECO:0000256" key="9">
    <source>
        <dbReference type="HAMAP-Rule" id="MF_00104"/>
    </source>
</evidence>
<dbReference type="PANTHER" id="PTHR11207">
    <property type="entry name" value="RIBONUCLEASE III"/>
    <property type="match status" value="1"/>
</dbReference>
<dbReference type="CDD" id="cd10845">
    <property type="entry name" value="DSRM_RNAse_III_family"/>
    <property type="match status" value="1"/>
</dbReference>
<evidence type="ECO:0000256" key="5">
    <source>
        <dbReference type="ARBA" id="ARBA00022722"/>
    </source>
</evidence>
<dbReference type="CDD" id="cd00593">
    <property type="entry name" value="RIBOc"/>
    <property type="match status" value="1"/>
</dbReference>
<evidence type="ECO:0000259" key="11">
    <source>
        <dbReference type="PROSITE" id="PS50142"/>
    </source>
</evidence>
<dbReference type="GO" id="GO:0006397">
    <property type="term" value="P:mRNA processing"/>
    <property type="evidence" value="ECO:0007669"/>
    <property type="project" value="UniProtKB-UniRule"/>
</dbReference>
<keyword evidence="9" id="KW-0479">Metal-binding</keyword>
<comment type="caution">
    <text evidence="12">The sequence shown here is derived from an EMBL/GenBank/DDBJ whole genome shotgun (WGS) entry which is preliminary data.</text>
</comment>
<dbReference type="GO" id="GO:0003725">
    <property type="term" value="F:double-stranded RNA binding"/>
    <property type="evidence" value="ECO:0007669"/>
    <property type="project" value="TreeGrafter"/>
</dbReference>
<dbReference type="NCBIfam" id="TIGR02191">
    <property type="entry name" value="RNaseIII"/>
    <property type="match status" value="1"/>
</dbReference>
<dbReference type="Pfam" id="PF14622">
    <property type="entry name" value="Ribonucleas_3_3"/>
    <property type="match status" value="1"/>
</dbReference>
<comment type="cofactor">
    <cofactor evidence="9">
        <name>Mg(2+)</name>
        <dbReference type="ChEBI" id="CHEBI:18420"/>
    </cofactor>
</comment>
<dbReference type="SMART" id="SM00535">
    <property type="entry name" value="RIBOc"/>
    <property type="match status" value="1"/>
</dbReference>
<dbReference type="Pfam" id="PF00035">
    <property type="entry name" value="dsrm"/>
    <property type="match status" value="1"/>
</dbReference>
<dbReference type="AlphaFoldDB" id="A0A8J2YZM8"/>
<feature type="active site" evidence="9">
    <location>
        <position position="64"/>
    </location>
</feature>
<accession>A0A8J2YZM8</accession>
<dbReference type="Gene3D" id="3.30.160.20">
    <property type="match status" value="1"/>
</dbReference>
<evidence type="ECO:0000256" key="8">
    <source>
        <dbReference type="ARBA" id="ARBA00022884"/>
    </source>
</evidence>
<feature type="binding site" evidence="9">
    <location>
        <position position="60"/>
    </location>
    <ligand>
        <name>Mg(2+)</name>
        <dbReference type="ChEBI" id="CHEBI:18420"/>
    </ligand>
</feature>
<protein>
    <recommendedName>
        <fullName evidence="9">Ribonuclease 3</fullName>
        <ecNumber evidence="9">3.1.26.3</ecNumber>
    </recommendedName>
    <alternativeName>
        <fullName evidence="9">Ribonuclease III</fullName>
        <shortName evidence="9">RNase III</shortName>
    </alternativeName>
</protein>
<evidence type="ECO:0000256" key="1">
    <source>
        <dbReference type="ARBA" id="ARBA00000109"/>
    </source>
</evidence>
<dbReference type="PROSITE" id="PS00517">
    <property type="entry name" value="RNASE_3_1"/>
    <property type="match status" value="1"/>
</dbReference>
<comment type="subunit">
    <text evidence="9">Homodimer.</text>
</comment>
<dbReference type="GO" id="GO:0004525">
    <property type="term" value="F:ribonuclease III activity"/>
    <property type="evidence" value="ECO:0007669"/>
    <property type="project" value="UniProtKB-UniRule"/>
</dbReference>
<comment type="catalytic activity">
    <reaction evidence="1 9">
        <text>Endonucleolytic cleavage to 5'-phosphomonoester.</text>
        <dbReference type="EC" id="3.1.26.3"/>
    </reaction>
</comment>
<dbReference type="HAMAP" id="MF_00104">
    <property type="entry name" value="RNase_III"/>
    <property type="match status" value="1"/>
</dbReference>
<comment type="subcellular location">
    <subcellularLocation>
        <location evidence="9">Cytoplasm</location>
    </subcellularLocation>
</comment>
<feature type="domain" description="RNase III" evidence="11">
    <location>
        <begin position="11"/>
        <end position="146"/>
    </location>
</feature>
<feature type="binding site" evidence="9">
    <location>
        <position position="132"/>
    </location>
    <ligand>
        <name>Mg(2+)</name>
        <dbReference type="ChEBI" id="CHEBI:18420"/>
    </ligand>
</feature>
<evidence type="ECO:0000256" key="4">
    <source>
        <dbReference type="ARBA" id="ARBA00022664"/>
    </source>
</evidence>
<dbReference type="GO" id="GO:0019843">
    <property type="term" value="F:rRNA binding"/>
    <property type="evidence" value="ECO:0007669"/>
    <property type="project" value="UniProtKB-KW"/>
</dbReference>
<evidence type="ECO:0000256" key="7">
    <source>
        <dbReference type="ARBA" id="ARBA00022801"/>
    </source>
</evidence>
<dbReference type="FunFam" id="1.10.1520.10:FF:000001">
    <property type="entry name" value="Ribonuclease 3"/>
    <property type="match status" value="1"/>
</dbReference>
<dbReference type="RefSeq" id="WP_189051316.1">
    <property type="nucleotide sequence ID" value="NZ_BMJQ01000017.1"/>
</dbReference>
<dbReference type="InterPro" id="IPR000999">
    <property type="entry name" value="RNase_III_dom"/>
</dbReference>
<dbReference type="Gene3D" id="1.10.1520.10">
    <property type="entry name" value="Ribonuclease III domain"/>
    <property type="match status" value="1"/>
</dbReference>
<proteinExistence type="inferred from homology"/>
<feature type="binding site" evidence="9">
    <location>
        <position position="135"/>
    </location>
    <ligand>
        <name>Mg(2+)</name>
        <dbReference type="ChEBI" id="CHEBI:18420"/>
    </ligand>
</feature>
<gene>
    <name evidence="9 12" type="primary">rnc</name>
    <name evidence="12" type="ORF">GCM10011611_54350</name>
</gene>
<dbReference type="EMBL" id="BMJQ01000017">
    <property type="protein sequence ID" value="GGF41018.1"/>
    <property type="molecule type" value="Genomic_DNA"/>
</dbReference>
<dbReference type="InterPro" id="IPR036389">
    <property type="entry name" value="RNase_III_sf"/>
</dbReference>
<keyword evidence="9" id="KW-0819">tRNA processing</keyword>
<feature type="domain" description="DRBM" evidence="10">
    <location>
        <begin position="171"/>
        <end position="240"/>
    </location>
</feature>
<dbReference type="EC" id="3.1.26.3" evidence="9"/>
<comment type="similarity">
    <text evidence="2">Belongs to the ribonuclease III family.</text>
</comment>
<dbReference type="SMART" id="SM00358">
    <property type="entry name" value="DSRM"/>
    <property type="match status" value="1"/>
</dbReference>
<keyword evidence="9" id="KW-0699">rRNA-binding</keyword>
<reference evidence="12" key="2">
    <citation type="submission" date="2020-09" db="EMBL/GenBank/DDBJ databases">
        <authorList>
            <person name="Sun Q."/>
            <person name="Zhou Y."/>
        </authorList>
    </citation>
    <scope>NUCLEOTIDE SEQUENCE</scope>
    <source>
        <strain evidence="12">CGMCC 1.15725</strain>
    </source>
</reference>
<dbReference type="GO" id="GO:0046872">
    <property type="term" value="F:metal ion binding"/>
    <property type="evidence" value="ECO:0007669"/>
    <property type="project" value="UniProtKB-KW"/>
</dbReference>
<keyword evidence="9" id="KW-0460">Magnesium</keyword>
<dbReference type="GO" id="GO:0010468">
    <property type="term" value="P:regulation of gene expression"/>
    <property type="evidence" value="ECO:0007669"/>
    <property type="project" value="TreeGrafter"/>
</dbReference>
<dbReference type="InterPro" id="IPR011907">
    <property type="entry name" value="RNase_III"/>
</dbReference>
<evidence type="ECO:0000256" key="2">
    <source>
        <dbReference type="ARBA" id="ARBA00010183"/>
    </source>
</evidence>
<dbReference type="GO" id="GO:0008033">
    <property type="term" value="P:tRNA processing"/>
    <property type="evidence" value="ECO:0007669"/>
    <property type="project" value="UniProtKB-KW"/>
</dbReference>
<dbReference type="Proteomes" id="UP000646365">
    <property type="component" value="Unassembled WGS sequence"/>
</dbReference>
<keyword evidence="6 9" id="KW-0255">Endonuclease</keyword>
<sequence>MSDAVTAPGQRSALEGELGHRFVDAGLLEEALTHRSAAYVAAGRRDRRGARRSLGYERLEFLGDRVLGLLVAEMLMAAFPREAEGALARRHADLVRKETLAAVATDIDLADHVRLPALDDGAARHNPSLLADVCEAVIAALYVDGGLEAARRFVVERWTPRMNASLTPPKDPKTALQEWAQGRGRPLPVYRLVKTDGPPHQPVFTVSASVEGEAEEVASGASKRLAEAAAAAILLARISGSAKGGTP</sequence>
<dbReference type="GO" id="GO:0006364">
    <property type="term" value="P:rRNA processing"/>
    <property type="evidence" value="ECO:0007669"/>
    <property type="project" value="UniProtKB-UniRule"/>
</dbReference>
<dbReference type="SUPFAM" id="SSF54768">
    <property type="entry name" value="dsRNA-binding domain-like"/>
    <property type="match status" value="1"/>
</dbReference>
<comment type="function">
    <text evidence="9">Digests double-stranded RNA. Involved in the processing of primary rRNA transcript to yield the immediate precursors to the large and small rRNAs (23S and 16S). Processes some mRNAs, and tRNAs when they are encoded in the rRNA operon. Processes pre-crRNA and tracrRNA of type II CRISPR loci if present in the organism.</text>
</comment>
<organism evidence="12 13">
    <name type="scientific">Aliidongia dinghuensis</name>
    <dbReference type="NCBI Taxonomy" id="1867774"/>
    <lineage>
        <taxon>Bacteria</taxon>
        <taxon>Pseudomonadati</taxon>
        <taxon>Pseudomonadota</taxon>
        <taxon>Alphaproteobacteria</taxon>
        <taxon>Rhodospirillales</taxon>
        <taxon>Dongiaceae</taxon>
        <taxon>Aliidongia</taxon>
    </lineage>
</organism>
<dbReference type="PANTHER" id="PTHR11207:SF0">
    <property type="entry name" value="RIBONUCLEASE 3"/>
    <property type="match status" value="1"/>
</dbReference>
<evidence type="ECO:0000259" key="10">
    <source>
        <dbReference type="PROSITE" id="PS50137"/>
    </source>
</evidence>
<evidence type="ECO:0000256" key="3">
    <source>
        <dbReference type="ARBA" id="ARBA00022552"/>
    </source>
</evidence>
<dbReference type="InterPro" id="IPR014720">
    <property type="entry name" value="dsRBD_dom"/>
</dbReference>
<keyword evidence="13" id="KW-1185">Reference proteome</keyword>
<keyword evidence="8 9" id="KW-0694">RNA-binding</keyword>
<keyword evidence="5 9" id="KW-0540">Nuclease</keyword>
<name>A0A8J2YZM8_9PROT</name>
<keyword evidence="3 9" id="KW-0698">rRNA processing</keyword>
<keyword evidence="9" id="KW-0963">Cytoplasm</keyword>
<keyword evidence="4 9" id="KW-0507">mRNA processing</keyword>
<reference evidence="12" key="1">
    <citation type="journal article" date="2014" name="Int. J. Syst. Evol. Microbiol.">
        <title>Complete genome sequence of Corynebacterium casei LMG S-19264T (=DSM 44701T), isolated from a smear-ripened cheese.</title>
        <authorList>
            <consortium name="US DOE Joint Genome Institute (JGI-PGF)"/>
            <person name="Walter F."/>
            <person name="Albersmeier A."/>
            <person name="Kalinowski J."/>
            <person name="Ruckert C."/>
        </authorList>
    </citation>
    <scope>NUCLEOTIDE SEQUENCE</scope>
    <source>
        <strain evidence="12">CGMCC 1.15725</strain>
    </source>
</reference>
<evidence type="ECO:0000313" key="12">
    <source>
        <dbReference type="EMBL" id="GGF41018.1"/>
    </source>
</evidence>
<evidence type="ECO:0000256" key="6">
    <source>
        <dbReference type="ARBA" id="ARBA00022759"/>
    </source>
</evidence>